<gene>
    <name evidence="2" type="ORF">SOIL9_71920</name>
</gene>
<evidence type="ECO:0008006" key="4">
    <source>
        <dbReference type="Google" id="ProtNLM"/>
    </source>
</evidence>
<feature type="transmembrane region" description="Helical" evidence="1">
    <location>
        <begin position="189"/>
        <end position="215"/>
    </location>
</feature>
<evidence type="ECO:0000256" key="1">
    <source>
        <dbReference type="SAM" id="Phobius"/>
    </source>
</evidence>
<feature type="transmembrane region" description="Helical" evidence="1">
    <location>
        <begin position="37"/>
        <end position="57"/>
    </location>
</feature>
<feature type="transmembrane region" description="Helical" evidence="1">
    <location>
        <begin position="158"/>
        <end position="177"/>
    </location>
</feature>
<accession>A0A6P2DJL2</accession>
<dbReference type="GO" id="GO:0140359">
    <property type="term" value="F:ABC-type transporter activity"/>
    <property type="evidence" value="ECO:0007669"/>
    <property type="project" value="InterPro"/>
</dbReference>
<sequence>MTVAEVRPPRRSLSTEASALVALFDLTVRQHTHGRRLLVLILLYLLPCALAVLLRSLPHPAPTDALEFALVLTLLPHGLAPLTALLYAAGVVSDEVEEQTLTYLLLRSIPRWELFLTKLVATMCVTALLVAVAVLALYTSIYAGTPQFWSEALPRAGGVIAVATLAQVGYCVLFGFLGLVTRRALIGGIAYIVAVEGILANLDFVGRSLTVVYYVRTLSLRWLDLPAEQLRRCQDAWGMTELDKLPSSSTCALGLLGFGAAVSLVSALWFARSEFRVKTPGSD</sequence>
<dbReference type="KEGG" id="gms:SOIL9_71920"/>
<reference evidence="2 3" key="1">
    <citation type="submission" date="2019-05" db="EMBL/GenBank/DDBJ databases">
        <authorList>
            <consortium name="Science for Life Laboratories"/>
        </authorList>
    </citation>
    <scope>NUCLEOTIDE SEQUENCE [LARGE SCALE GENOMIC DNA]</scope>
    <source>
        <strain evidence="2">Soil9</strain>
    </source>
</reference>
<feature type="transmembrane region" description="Helical" evidence="1">
    <location>
        <begin position="114"/>
        <end position="138"/>
    </location>
</feature>
<feature type="transmembrane region" description="Helical" evidence="1">
    <location>
        <begin position="252"/>
        <end position="271"/>
    </location>
</feature>
<proteinExistence type="predicted"/>
<dbReference type="GO" id="GO:0005886">
    <property type="term" value="C:plasma membrane"/>
    <property type="evidence" value="ECO:0007669"/>
    <property type="project" value="UniProtKB-SubCell"/>
</dbReference>
<dbReference type="EMBL" id="LR593886">
    <property type="protein sequence ID" value="VTS03411.1"/>
    <property type="molecule type" value="Genomic_DNA"/>
</dbReference>
<name>A0A6P2DJL2_9BACT</name>
<protein>
    <recommendedName>
        <fullName evidence="4">ABC-2 type transporter domain-containing protein</fullName>
    </recommendedName>
</protein>
<keyword evidence="1" id="KW-0812">Transmembrane</keyword>
<keyword evidence="3" id="KW-1185">Reference proteome</keyword>
<evidence type="ECO:0000313" key="2">
    <source>
        <dbReference type="EMBL" id="VTS03411.1"/>
    </source>
</evidence>
<dbReference type="AlphaFoldDB" id="A0A6P2DJL2"/>
<organism evidence="2 3">
    <name type="scientific">Gemmata massiliana</name>
    <dbReference type="NCBI Taxonomy" id="1210884"/>
    <lineage>
        <taxon>Bacteria</taxon>
        <taxon>Pseudomonadati</taxon>
        <taxon>Planctomycetota</taxon>
        <taxon>Planctomycetia</taxon>
        <taxon>Gemmatales</taxon>
        <taxon>Gemmataceae</taxon>
        <taxon>Gemmata</taxon>
    </lineage>
</organism>
<keyword evidence="1" id="KW-1133">Transmembrane helix</keyword>
<evidence type="ECO:0000313" key="3">
    <source>
        <dbReference type="Proteomes" id="UP000464178"/>
    </source>
</evidence>
<dbReference type="RefSeq" id="WP_162673019.1">
    <property type="nucleotide sequence ID" value="NZ_LR593886.1"/>
</dbReference>
<keyword evidence="1" id="KW-0472">Membrane</keyword>
<dbReference type="Proteomes" id="UP000464178">
    <property type="component" value="Chromosome"/>
</dbReference>
<feature type="transmembrane region" description="Helical" evidence="1">
    <location>
        <begin position="69"/>
        <end position="93"/>
    </location>
</feature>